<evidence type="ECO:0000256" key="4">
    <source>
        <dbReference type="ARBA" id="ARBA00023175"/>
    </source>
</evidence>
<keyword evidence="7" id="KW-1185">Reference proteome</keyword>
<protein>
    <recommendedName>
        <fullName evidence="5">Myosin motor domain-containing protein</fullName>
    </recommendedName>
</protein>
<keyword evidence="3" id="KW-0518">Myosin</keyword>
<accession>A0A4Y2NQU6</accession>
<evidence type="ECO:0000313" key="7">
    <source>
        <dbReference type="Proteomes" id="UP000499080"/>
    </source>
</evidence>
<dbReference type="GO" id="GO:0005524">
    <property type="term" value="F:ATP binding"/>
    <property type="evidence" value="ECO:0007669"/>
    <property type="project" value="UniProtKB-KW"/>
</dbReference>
<evidence type="ECO:0000259" key="5">
    <source>
        <dbReference type="Pfam" id="PF00063"/>
    </source>
</evidence>
<organism evidence="6 7">
    <name type="scientific">Araneus ventricosus</name>
    <name type="common">Orbweaver spider</name>
    <name type="synonym">Epeira ventricosa</name>
    <dbReference type="NCBI Taxonomy" id="182803"/>
    <lineage>
        <taxon>Eukaryota</taxon>
        <taxon>Metazoa</taxon>
        <taxon>Ecdysozoa</taxon>
        <taxon>Arthropoda</taxon>
        <taxon>Chelicerata</taxon>
        <taxon>Arachnida</taxon>
        <taxon>Araneae</taxon>
        <taxon>Araneomorphae</taxon>
        <taxon>Entelegynae</taxon>
        <taxon>Araneoidea</taxon>
        <taxon>Araneidae</taxon>
        <taxon>Araneus</taxon>
    </lineage>
</organism>
<dbReference type="GO" id="GO:0003774">
    <property type="term" value="F:cytoskeletal motor activity"/>
    <property type="evidence" value="ECO:0007669"/>
    <property type="project" value="InterPro"/>
</dbReference>
<dbReference type="Pfam" id="PF00063">
    <property type="entry name" value="Myosin_head"/>
    <property type="match status" value="1"/>
</dbReference>
<feature type="domain" description="Myosin motor" evidence="5">
    <location>
        <begin position="86"/>
        <end position="126"/>
    </location>
</feature>
<keyword evidence="2" id="KW-0067">ATP-binding</keyword>
<keyword evidence="1" id="KW-0547">Nucleotide-binding</keyword>
<dbReference type="EMBL" id="BGPR01009455">
    <property type="protein sequence ID" value="GBN40096.1"/>
    <property type="molecule type" value="Genomic_DNA"/>
</dbReference>
<reference evidence="6 7" key="1">
    <citation type="journal article" date="2019" name="Sci. Rep.">
        <title>Orb-weaving spider Araneus ventricosus genome elucidates the spidroin gene catalogue.</title>
        <authorList>
            <person name="Kono N."/>
            <person name="Nakamura H."/>
            <person name="Ohtoshi R."/>
            <person name="Moran D.A.P."/>
            <person name="Shinohara A."/>
            <person name="Yoshida Y."/>
            <person name="Fujiwara M."/>
            <person name="Mori M."/>
            <person name="Tomita M."/>
            <person name="Arakawa K."/>
        </authorList>
    </citation>
    <scope>NUCLEOTIDE SEQUENCE [LARGE SCALE GENOMIC DNA]</scope>
</reference>
<gene>
    <name evidence="6" type="ORF">AVEN_217729_1</name>
</gene>
<dbReference type="InterPro" id="IPR027417">
    <property type="entry name" value="P-loop_NTPase"/>
</dbReference>
<proteinExistence type="predicted"/>
<evidence type="ECO:0000256" key="1">
    <source>
        <dbReference type="ARBA" id="ARBA00022741"/>
    </source>
</evidence>
<dbReference type="Gene3D" id="3.40.850.10">
    <property type="entry name" value="Kinesin motor domain"/>
    <property type="match status" value="1"/>
</dbReference>
<dbReference type="InterPro" id="IPR001609">
    <property type="entry name" value="Myosin_head_motor_dom-like"/>
</dbReference>
<dbReference type="InterPro" id="IPR036961">
    <property type="entry name" value="Kinesin_motor_dom_sf"/>
</dbReference>
<dbReference type="SUPFAM" id="SSF52540">
    <property type="entry name" value="P-loop containing nucleoside triphosphate hydrolases"/>
    <property type="match status" value="1"/>
</dbReference>
<name>A0A4Y2NQU6_ARAVE</name>
<dbReference type="Proteomes" id="UP000499080">
    <property type="component" value="Unassembled WGS sequence"/>
</dbReference>
<sequence length="129" mass="14689">MDDELQTWTEVIILSSDDTELLKQQTLLIDRHENVTHRRTNFEKQEFYQHSCFSVQCIVAVYLLHIVRLTFLHIDMITCTLGKGLGESGAGKTENTKKVIAYFANVGKSSKAKDKEASKKVNLEDNILT</sequence>
<keyword evidence="4" id="KW-0505">Motor protein</keyword>
<dbReference type="AlphaFoldDB" id="A0A4Y2NQU6"/>
<evidence type="ECO:0000256" key="3">
    <source>
        <dbReference type="ARBA" id="ARBA00023123"/>
    </source>
</evidence>
<evidence type="ECO:0000313" key="6">
    <source>
        <dbReference type="EMBL" id="GBN40096.1"/>
    </source>
</evidence>
<evidence type="ECO:0000256" key="2">
    <source>
        <dbReference type="ARBA" id="ARBA00022840"/>
    </source>
</evidence>
<dbReference type="GO" id="GO:0016459">
    <property type="term" value="C:myosin complex"/>
    <property type="evidence" value="ECO:0007669"/>
    <property type="project" value="UniProtKB-KW"/>
</dbReference>
<comment type="caution">
    <text evidence="6">The sequence shown here is derived from an EMBL/GenBank/DDBJ whole genome shotgun (WGS) entry which is preliminary data.</text>
</comment>